<dbReference type="PANTHER" id="PTHR15657">
    <property type="entry name" value="THYROID TRANSCRIPTION FACTOR 1-ASSOCIATED PROTEIN 26"/>
    <property type="match status" value="1"/>
</dbReference>
<feature type="region of interest" description="Disordered" evidence="2">
    <location>
        <begin position="1"/>
        <end position="40"/>
    </location>
</feature>
<proteinExistence type="predicted"/>
<protein>
    <submittedName>
        <fullName evidence="4">rRNA-processing protein FYV7</fullName>
    </submittedName>
</protein>
<organism evidence="3 4">
    <name type="scientific">Haemonchus contortus</name>
    <name type="common">Barber pole worm</name>
    <dbReference type="NCBI Taxonomy" id="6289"/>
    <lineage>
        <taxon>Eukaryota</taxon>
        <taxon>Metazoa</taxon>
        <taxon>Ecdysozoa</taxon>
        <taxon>Nematoda</taxon>
        <taxon>Chromadorea</taxon>
        <taxon>Rhabditida</taxon>
        <taxon>Rhabditina</taxon>
        <taxon>Rhabditomorpha</taxon>
        <taxon>Strongyloidea</taxon>
        <taxon>Trichostrongylidae</taxon>
        <taxon>Haemonchus</taxon>
    </lineage>
</organism>
<feature type="coiled-coil region" evidence="1">
    <location>
        <begin position="40"/>
        <end position="92"/>
    </location>
</feature>
<evidence type="ECO:0000313" key="4">
    <source>
        <dbReference type="WBParaSite" id="HCON_00083230-00001"/>
    </source>
</evidence>
<dbReference type="GO" id="GO:0005634">
    <property type="term" value="C:nucleus"/>
    <property type="evidence" value="ECO:0007669"/>
    <property type="project" value="TreeGrafter"/>
</dbReference>
<dbReference type="PANTHER" id="PTHR15657:SF1">
    <property type="entry name" value="THYROID TRANSCRIPTION FACTOR 1-ASSOCIATED PROTEIN 26"/>
    <property type="match status" value="1"/>
</dbReference>
<name>A0A7I4YEN6_HAECO</name>
<dbReference type="OrthoDB" id="5377144at2759"/>
<sequence length="115" mass="13242">MKKGKSKKAAEVVGESTEGDTSEPSPSFSRSKKRNKISAYEQAKRVYERIQQQKAQEKTARQVEREKRQAMLDKYLRSKKEMNKALRKCNKKGQPNLGAQMEVLLKKIEKNVEKG</sequence>
<evidence type="ECO:0000256" key="2">
    <source>
        <dbReference type="SAM" id="MobiDB-lite"/>
    </source>
</evidence>
<evidence type="ECO:0000313" key="3">
    <source>
        <dbReference type="Proteomes" id="UP000025227"/>
    </source>
</evidence>
<keyword evidence="3" id="KW-1185">Reference proteome</keyword>
<dbReference type="AlphaFoldDB" id="A0A7I4YEN6"/>
<evidence type="ECO:0000256" key="1">
    <source>
        <dbReference type="SAM" id="Coils"/>
    </source>
</evidence>
<dbReference type="Proteomes" id="UP000025227">
    <property type="component" value="Unplaced"/>
</dbReference>
<dbReference type="PRINTS" id="PR01854">
    <property type="entry name" value="BR22PROTEIN"/>
</dbReference>
<accession>A0A7I4YEN6</accession>
<reference evidence="4" key="1">
    <citation type="submission" date="2020-12" db="UniProtKB">
        <authorList>
            <consortium name="WormBaseParasite"/>
        </authorList>
    </citation>
    <scope>IDENTIFICATION</scope>
    <source>
        <strain evidence="4">MHco3</strain>
    </source>
</reference>
<dbReference type="InterPro" id="IPR013730">
    <property type="entry name" value="Fyv7/TAP26"/>
</dbReference>
<keyword evidence="1" id="KW-0175">Coiled coil</keyword>
<dbReference type="WBParaSite" id="HCON_00083230-00001">
    <property type="protein sequence ID" value="HCON_00083230-00001"/>
    <property type="gene ID" value="HCON_00083230"/>
</dbReference>
<dbReference type="OMA" id="NEFKNAQ"/>
<dbReference type="Pfam" id="PF08524">
    <property type="entry name" value="rRNA_processing"/>
    <property type="match status" value="1"/>
</dbReference>